<feature type="domain" description="RagB/SusD" evidence="6">
    <location>
        <begin position="590"/>
        <end position="682"/>
    </location>
</feature>
<keyword evidence="9" id="KW-1185">Reference proteome</keyword>
<comment type="subcellular location">
    <subcellularLocation>
        <location evidence="1">Cell outer membrane</location>
    </subcellularLocation>
</comment>
<dbReference type="InterPro" id="IPR033985">
    <property type="entry name" value="SusD-like_N"/>
</dbReference>
<dbReference type="EMBL" id="JAOTIF010000005">
    <property type="protein sequence ID" value="MCU7549246.1"/>
    <property type="molecule type" value="Genomic_DNA"/>
</dbReference>
<protein>
    <submittedName>
        <fullName evidence="8">RagB/SusD family nutrient uptake outer membrane protein</fullName>
    </submittedName>
</protein>
<gene>
    <name evidence="8" type="ORF">OCK74_08970</name>
</gene>
<evidence type="ECO:0000256" key="1">
    <source>
        <dbReference type="ARBA" id="ARBA00004442"/>
    </source>
</evidence>
<comment type="caution">
    <text evidence="8">The sequence shown here is derived from an EMBL/GenBank/DDBJ whole genome shotgun (WGS) entry which is preliminary data.</text>
</comment>
<proteinExistence type="inferred from homology"/>
<accession>A0A9X3B866</accession>
<keyword evidence="3" id="KW-0732">Signal</keyword>
<organism evidence="8 9">
    <name type="scientific">Paraflavisolibacter caeni</name>
    <dbReference type="NCBI Taxonomy" id="2982496"/>
    <lineage>
        <taxon>Bacteria</taxon>
        <taxon>Pseudomonadati</taxon>
        <taxon>Bacteroidota</taxon>
        <taxon>Chitinophagia</taxon>
        <taxon>Chitinophagales</taxon>
        <taxon>Chitinophagaceae</taxon>
        <taxon>Paraflavisolibacter</taxon>
    </lineage>
</organism>
<evidence type="ECO:0000313" key="9">
    <source>
        <dbReference type="Proteomes" id="UP001155483"/>
    </source>
</evidence>
<dbReference type="GO" id="GO:0009279">
    <property type="term" value="C:cell outer membrane"/>
    <property type="evidence" value="ECO:0007669"/>
    <property type="project" value="UniProtKB-SubCell"/>
</dbReference>
<reference evidence="8" key="2">
    <citation type="submission" date="2023-04" db="EMBL/GenBank/DDBJ databases">
        <title>Paracnuella aquatica gen. nov., sp. nov., a member of the family Chitinophagaceae isolated from a hot spring.</title>
        <authorList>
            <person name="Wang C."/>
        </authorList>
    </citation>
    <scope>NUCLEOTIDE SEQUENCE</scope>
    <source>
        <strain evidence="8">LB-8</strain>
    </source>
</reference>
<evidence type="ECO:0000256" key="3">
    <source>
        <dbReference type="ARBA" id="ARBA00022729"/>
    </source>
</evidence>
<evidence type="ECO:0000256" key="5">
    <source>
        <dbReference type="ARBA" id="ARBA00023237"/>
    </source>
</evidence>
<keyword evidence="5" id="KW-0998">Cell outer membrane</keyword>
<feature type="domain" description="SusD-like N-terminal" evidence="7">
    <location>
        <begin position="21"/>
        <end position="215"/>
    </location>
</feature>
<evidence type="ECO:0000256" key="4">
    <source>
        <dbReference type="ARBA" id="ARBA00023136"/>
    </source>
</evidence>
<dbReference type="InterPro" id="IPR012944">
    <property type="entry name" value="SusD_RagB_dom"/>
</dbReference>
<dbReference type="Pfam" id="PF14322">
    <property type="entry name" value="SusD-like_3"/>
    <property type="match status" value="1"/>
</dbReference>
<sequence length="682" mass="73811">MKHNISIIAMVVLVAFTSCKKFLDTKPSSFLAPDQYYTGATLTNALAGVYNSLSVYGQDYAKGLFTCNDETFWGGPGRNTPDAQSSFSFDYANSNVSNLWSKLYTGIERANQLIAYVDKNDPSAEVQAAYGEALFLRGYYHFLLVSNFGAVPLKLTPSTDPNNLSLSRTPVDSIYQSILSDMKMAEGKVYPISKLGTASRVSKTAVQGILARVYLTMAGYPFNGGKAGSRAMYDSSSVYSQKVINSGLHSLNPSYSQVFINHAADKYEVKESIWEADFSGSDANPARLTGGLGSQNGIRFTAENTYAGSATTIWQDSGYSYAYIYVTQKLYDLYDKSDTRRDWNIQNFNYGVNTSRSPIVSRDPISNTTPFAYNRNNAKWRRNYEVVFPKSKNNTAINFPILRFADVLLMFAEADLQLNGGTCSAEGIAAVNAVRERGFGLAETTAPLKSLTITNQGSGYNTTLTSGYNNASLGNINQGNNLGYASTITGGKVTAVNLTSGGLGFTPTSATTIYLGNAWAANITYSVNQQVINNGNLYTITTAGTSTSTPPTQTSGASIAATTGAVFTYAGPAATATGTLLTKADVDLMAVTLQNIQDERSRELCYEGLRTRDLIRWNIFVPTMTSIANQVNSWTTFSSNTKAQVIAGYNNVASAAPYKFLLLPIPASEITVNKNMTQNPGW</sequence>
<evidence type="ECO:0000259" key="6">
    <source>
        <dbReference type="Pfam" id="PF07980"/>
    </source>
</evidence>
<dbReference type="RefSeq" id="WP_279296691.1">
    <property type="nucleotide sequence ID" value="NZ_JAOTIF010000005.1"/>
</dbReference>
<dbReference type="InterPro" id="IPR011990">
    <property type="entry name" value="TPR-like_helical_dom_sf"/>
</dbReference>
<name>A0A9X3B866_9BACT</name>
<dbReference type="SUPFAM" id="SSF48452">
    <property type="entry name" value="TPR-like"/>
    <property type="match status" value="1"/>
</dbReference>
<reference evidence="8" key="1">
    <citation type="submission" date="2022-09" db="EMBL/GenBank/DDBJ databases">
        <authorList>
            <person name="Yuan C."/>
            <person name="Ke Z."/>
        </authorList>
    </citation>
    <scope>NUCLEOTIDE SEQUENCE</scope>
    <source>
        <strain evidence="8">LB-8</strain>
    </source>
</reference>
<dbReference type="Pfam" id="PF07980">
    <property type="entry name" value="SusD_RagB"/>
    <property type="match status" value="2"/>
</dbReference>
<dbReference type="PROSITE" id="PS51257">
    <property type="entry name" value="PROKAR_LIPOPROTEIN"/>
    <property type="match status" value="1"/>
</dbReference>
<evidence type="ECO:0000256" key="2">
    <source>
        <dbReference type="ARBA" id="ARBA00006275"/>
    </source>
</evidence>
<dbReference type="Proteomes" id="UP001155483">
    <property type="component" value="Unassembled WGS sequence"/>
</dbReference>
<evidence type="ECO:0000313" key="8">
    <source>
        <dbReference type="EMBL" id="MCU7549246.1"/>
    </source>
</evidence>
<keyword evidence="4" id="KW-0472">Membrane</keyword>
<evidence type="ECO:0000259" key="7">
    <source>
        <dbReference type="Pfam" id="PF14322"/>
    </source>
</evidence>
<comment type="similarity">
    <text evidence="2">Belongs to the SusD family.</text>
</comment>
<dbReference type="AlphaFoldDB" id="A0A9X3B866"/>
<feature type="domain" description="RagB/SusD" evidence="6">
    <location>
        <begin position="271"/>
        <end position="437"/>
    </location>
</feature>
<dbReference type="Gene3D" id="1.25.40.390">
    <property type="match status" value="2"/>
</dbReference>